<dbReference type="PANTHER" id="PTHR11895">
    <property type="entry name" value="TRANSAMIDASE"/>
    <property type="match status" value="1"/>
</dbReference>
<evidence type="ECO:0000256" key="6">
    <source>
        <dbReference type="ARBA" id="ARBA00047407"/>
    </source>
</evidence>
<dbReference type="STRING" id="231916.A0A409Y4Y0"/>
<evidence type="ECO:0000259" key="8">
    <source>
        <dbReference type="Pfam" id="PF01425"/>
    </source>
</evidence>
<dbReference type="Gene3D" id="3.90.1300.10">
    <property type="entry name" value="Amidase signature (AS) domain"/>
    <property type="match status" value="1"/>
</dbReference>
<protein>
    <recommendedName>
        <fullName evidence="7">Glutamyl-tRNA(Gln) amidotransferase subunit A, mitochondrial</fullName>
        <shortName evidence="7">Glu-AdT subunit A</shortName>
        <ecNumber evidence="7">6.3.5.7</ecNumber>
    </recommendedName>
</protein>
<dbReference type="SUPFAM" id="SSF75304">
    <property type="entry name" value="Amidase signature (AS) enzymes"/>
    <property type="match status" value="1"/>
</dbReference>
<keyword evidence="5 7" id="KW-0648">Protein biosynthesis</keyword>
<dbReference type="InterPro" id="IPR020556">
    <property type="entry name" value="Amidase_CS"/>
</dbReference>
<dbReference type="GO" id="GO:0005739">
    <property type="term" value="C:mitochondrion"/>
    <property type="evidence" value="ECO:0007669"/>
    <property type="project" value="UniProtKB-SubCell"/>
</dbReference>
<evidence type="ECO:0000256" key="5">
    <source>
        <dbReference type="ARBA" id="ARBA00022917"/>
    </source>
</evidence>
<comment type="function">
    <text evidence="7">Allows the formation of correctly charged Gln-tRNA(Gln) through the transamidation of misacylated Glu-tRNA(Gln) in the mitochondria. The reaction takes place in the presence of glutamine and ATP through an activated gamma-phospho-Glu-tRNA(Gln).</text>
</comment>
<dbReference type="GO" id="GO:0030956">
    <property type="term" value="C:glutamyl-tRNA(Gln) amidotransferase complex"/>
    <property type="evidence" value="ECO:0007669"/>
    <property type="project" value="UniProtKB-UniRule"/>
</dbReference>
<dbReference type="FunCoup" id="A0A409Y4Y0">
    <property type="interactions" value="176"/>
</dbReference>
<evidence type="ECO:0000256" key="7">
    <source>
        <dbReference type="HAMAP-Rule" id="MF_03150"/>
    </source>
</evidence>
<feature type="active site" description="Charge relay system" evidence="7">
    <location>
        <position position="153"/>
    </location>
</feature>
<evidence type="ECO:0000256" key="2">
    <source>
        <dbReference type="ARBA" id="ARBA00022598"/>
    </source>
</evidence>
<comment type="subunit">
    <text evidence="7">Subunit of the heterotrimeric GatCAB amidotransferase (AdT) complex, composed of A, B and C subunits.</text>
</comment>
<dbReference type="HAMAP" id="MF_00120">
    <property type="entry name" value="GatA"/>
    <property type="match status" value="1"/>
</dbReference>
<evidence type="ECO:0000313" key="9">
    <source>
        <dbReference type="EMBL" id="PPQ98049.1"/>
    </source>
</evidence>
<evidence type="ECO:0000313" key="10">
    <source>
        <dbReference type="Proteomes" id="UP000284706"/>
    </source>
</evidence>
<dbReference type="Pfam" id="PF01425">
    <property type="entry name" value="Amidase"/>
    <property type="match status" value="1"/>
</dbReference>
<keyword evidence="4 7" id="KW-0067">ATP-binding</keyword>
<feature type="active site" description="Charge relay system" evidence="7">
    <location>
        <position position="72"/>
    </location>
</feature>
<dbReference type="AlphaFoldDB" id="A0A409Y4Y0"/>
<dbReference type="InterPro" id="IPR023631">
    <property type="entry name" value="Amidase_dom"/>
</dbReference>
<evidence type="ECO:0000256" key="4">
    <source>
        <dbReference type="ARBA" id="ARBA00022840"/>
    </source>
</evidence>
<proteinExistence type="inferred from homology"/>
<dbReference type="OrthoDB" id="421993at2759"/>
<evidence type="ECO:0000256" key="1">
    <source>
        <dbReference type="ARBA" id="ARBA00008069"/>
    </source>
</evidence>
<dbReference type="GO" id="GO:0050567">
    <property type="term" value="F:glutaminyl-tRNA synthase (glutamine-hydrolyzing) activity"/>
    <property type="evidence" value="ECO:0007669"/>
    <property type="project" value="UniProtKB-UniRule"/>
</dbReference>
<keyword evidence="7" id="KW-0496">Mitochondrion</keyword>
<feature type="active site" description="Acyl-ester intermediate" evidence="7">
    <location>
        <position position="177"/>
    </location>
</feature>
<comment type="catalytic activity">
    <reaction evidence="6 7">
        <text>L-glutamyl-tRNA(Gln) + L-glutamine + ATP + H2O = L-glutaminyl-tRNA(Gln) + L-glutamate + ADP + phosphate + H(+)</text>
        <dbReference type="Rhea" id="RHEA:17521"/>
        <dbReference type="Rhea" id="RHEA-COMP:9681"/>
        <dbReference type="Rhea" id="RHEA-COMP:9684"/>
        <dbReference type="ChEBI" id="CHEBI:15377"/>
        <dbReference type="ChEBI" id="CHEBI:15378"/>
        <dbReference type="ChEBI" id="CHEBI:29985"/>
        <dbReference type="ChEBI" id="CHEBI:30616"/>
        <dbReference type="ChEBI" id="CHEBI:43474"/>
        <dbReference type="ChEBI" id="CHEBI:58359"/>
        <dbReference type="ChEBI" id="CHEBI:78520"/>
        <dbReference type="ChEBI" id="CHEBI:78521"/>
        <dbReference type="ChEBI" id="CHEBI:456216"/>
        <dbReference type="EC" id="6.3.5.7"/>
    </reaction>
</comment>
<keyword evidence="3 7" id="KW-0547">Nucleotide-binding</keyword>
<dbReference type="EMBL" id="NHYE01001151">
    <property type="protein sequence ID" value="PPQ98049.1"/>
    <property type="molecule type" value="Genomic_DNA"/>
</dbReference>
<keyword evidence="10" id="KW-1185">Reference proteome</keyword>
<dbReference type="InterPro" id="IPR004412">
    <property type="entry name" value="GatA"/>
</dbReference>
<dbReference type="PROSITE" id="PS00571">
    <property type="entry name" value="AMIDASES"/>
    <property type="match status" value="1"/>
</dbReference>
<name>A0A409Y4Y0_9AGAR</name>
<gene>
    <name evidence="9" type="ORF">CVT26_003044</name>
</gene>
<dbReference type="InterPro" id="IPR036928">
    <property type="entry name" value="AS_sf"/>
</dbReference>
<dbReference type="PANTHER" id="PTHR11895:SF7">
    <property type="entry name" value="GLUTAMYL-TRNA(GLN) AMIDOTRANSFERASE SUBUNIT A, MITOCHONDRIAL"/>
    <property type="match status" value="1"/>
</dbReference>
<comment type="subcellular location">
    <subcellularLocation>
        <location evidence="7">Mitochondrion</location>
    </subcellularLocation>
</comment>
<organism evidence="9 10">
    <name type="scientific">Gymnopilus dilepis</name>
    <dbReference type="NCBI Taxonomy" id="231916"/>
    <lineage>
        <taxon>Eukaryota</taxon>
        <taxon>Fungi</taxon>
        <taxon>Dikarya</taxon>
        <taxon>Basidiomycota</taxon>
        <taxon>Agaricomycotina</taxon>
        <taxon>Agaricomycetes</taxon>
        <taxon>Agaricomycetidae</taxon>
        <taxon>Agaricales</taxon>
        <taxon>Agaricineae</taxon>
        <taxon>Hymenogastraceae</taxon>
        <taxon>Gymnopilus</taxon>
    </lineage>
</organism>
<dbReference type="GO" id="GO:0005524">
    <property type="term" value="F:ATP binding"/>
    <property type="evidence" value="ECO:0007669"/>
    <property type="project" value="UniProtKB-KW"/>
</dbReference>
<dbReference type="InterPro" id="IPR000120">
    <property type="entry name" value="Amidase"/>
</dbReference>
<feature type="domain" description="Amidase" evidence="8">
    <location>
        <begin position="36"/>
        <end position="521"/>
    </location>
</feature>
<sequence>MRTNVITKRCLSSHRFCTRLYSTSSRARHREVISAKNASVNAFVSVSEPSSSHVSRDGSKGLPLSGLTVAIKDNIATSQMSTTCSSAMLQNFTSPFDATVVELLIQNGVDIIGKTNCDEFGMGSLNVHSVHGPVKNPLGLFQDPPEERSAGGSSGGSAAAVAAGMCDAALGTDTGGSVRLPASYCGIVGLKPSYGLISRWGVVSYADSLDCVGVLASNVEVTQRVFERIAAHDTNDPTSAPQAIRYKARQQVEELFPSASTSTPSSKPTDDTSILKRLRIGIPQEYFPAELSSTILDQLRTLIHTLQIRGGATIVPVSLPTTAYALSSYYVLASAEASSNLARYDGVRYGSYEAPGPETDLTKTSSVYARTRSVNFGKEVKKRILLGTYALSADAFDNYFLQAQRIRQLIKNDFDRVFRIPNFFSDQTHQNTRDTNTETSQPKVDVLLHPSAIRTAPLLSDSESESADSLSAYVQDVLTVPASLGGLPALSVPMGVSGKEGFRWPVGASIVGQWGTDELVLAVGRAVERLQAGRCSS</sequence>
<comment type="caution">
    <text evidence="9">The sequence shown here is derived from an EMBL/GenBank/DDBJ whole genome shotgun (WGS) entry which is preliminary data.</text>
</comment>
<comment type="similarity">
    <text evidence="1 7">Belongs to the amidase family. GatA subfamily.</text>
</comment>
<dbReference type="GO" id="GO:0070681">
    <property type="term" value="P:glutaminyl-tRNAGln biosynthesis via transamidation"/>
    <property type="evidence" value="ECO:0007669"/>
    <property type="project" value="UniProtKB-UniRule"/>
</dbReference>
<dbReference type="InParanoid" id="A0A409Y4Y0"/>
<dbReference type="GO" id="GO:0032543">
    <property type="term" value="P:mitochondrial translation"/>
    <property type="evidence" value="ECO:0007669"/>
    <property type="project" value="UniProtKB-UniRule"/>
</dbReference>
<reference evidence="9 10" key="1">
    <citation type="journal article" date="2018" name="Evol. Lett.">
        <title>Horizontal gene cluster transfer increased hallucinogenic mushroom diversity.</title>
        <authorList>
            <person name="Reynolds H.T."/>
            <person name="Vijayakumar V."/>
            <person name="Gluck-Thaler E."/>
            <person name="Korotkin H.B."/>
            <person name="Matheny P.B."/>
            <person name="Slot J.C."/>
        </authorList>
    </citation>
    <scope>NUCLEOTIDE SEQUENCE [LARGE SCALE GENOMIC DNA]</scope>
    <source>
        <strain evidence="9 10">SRW20</strain>
    </source>
</reference>
<keyword evidence="2 7" id="KW-0436">Ligase</keyword>
<evidence type="ECO:0000256" key="3">
    <source>
        <dbReference type="ARBA" id="ARBA00022741"/>
    </source>
</evidence>
<accession>A0A409Y4Y0</accession>
<dbReference type="Proteomes" id="UP000284706">
    <property type="component" value="Unassembled WGS sequence"/>
</dbReference>
<dbReference type="EC" id="6.3.5.7" evidence="7"/>